<dbReference type="CDD" id="cd22268">
    <property type="entry name" value="DPBB_RlpA-like"/>
    <property type="match status" value="1"/>
</dbReference>
<gene>
    <name evidence="3" type="ORF">HQ394_06680</name>
</gene>
<evidence type="ECO:0000259" key="2">
    <source>
        <dbReference type="Pfam" id="PF03330"/>
    </source>
</evidence>
<proteinExistence type="predicted"/>
<dbReference type="InterPro" id="IPR036908">
    <property type="entry name" value="RlpA-like_sf"/>
</dbReference>
<dbReference type="PANTHER" id="PTHR34183:SF8">
    <property type="entry name" value="ENDOLYTIC PEPTIDOGLYCAN TRANSGLYCOSYLASE RLPA-RELATED"/>
    <property type="match status" value="1"/>
</dbReference>
<dbReference type="EMBL" id="CP053923">
    <property type="protein sequence ID" value="QNT71170.1"/>
    <property type="molecule type" value="Genomic_DNA"/>
</dbReference>
<name>A0A7H1N634_9PROT</name>
<dbReference type="Pfam" id="PF03330">
    <property type="entry name" value="DPBB_1"/>
    <property type="match status" value="1"/>
</dbReference>
<sequence length="110" mass="11849">MRYLLSVLLLTVFALPAHAFPSPVSGSYYHSSFNGRSMACGGRFSSDDFTAASNNHPCGSLVRVHYRGRSVIVEVTDRCGRCGIDLSRAAARELGLVSAGRASVRVEQLD</sequence>
<keyword evidence="4" id="KW-1185">Reference proteome</keyword>
<organism evidence="3 4">
    <name type="scientific">Defluviicoccus vanus</name>
    <dbReference type="NCBI Taxonomy" id="111831"/>
    <lineage>
        <taxon>Bacteria</taxon>
        <taxon>Pseudomonadati</taxon>
        <taxon>Pseudomonadota</taxon>
        <taxon>Alphaproteobacteria</taxon>
        <taxon>Rhodospirillales</taxon>
        <taxon>Rhodospirillaceae</taxon>
        <taxon>Defluviicoccus</taxon>
    </lineage>
</organism>
<protein>
    <recommendedName>
        <fullName evidence="2">RlpA-like protein double-psi beta-barrel domain-containing protein</fullName>
    </recommendedName>
</protein>
<evidence type="ECO:0000313" key="3">
    <source>
        <dbReference type="EMBL" id="QNT71170.1"/>
    </source>
</evidence>
<dbReference type="InterPro" id="IPR009009">
    <property type="entry name" value="RlpA-like_DPBB"/>
</dbReference>
<dbReference type="AlphaFoldDB" id="A0A7H1N634"/>
<feature type="domain" description="RlpA-like protein double-psi beta-barrel" evidence="2">
    <location>
        <begin position="25"/>
        <end position="106"/>
    </location>
</feature>
<dbReference type="KEGG" id="dvn:HQ394_06680"/>
<keyword evidence="1" id="KW-0732">Signal</keyword>
<feature type="chain" id="PRO_5029003542" description="RlpA-like protein double-psi beta-barrel domain-containing protein" evidence="1">
    <location>
        <begin position="20"/>
        <end position="110"/>
    </location>
</feature>
<accession>A0A7H1N634</accession>
<dbReference type="PANTHER" id="PTHR34183">
    <property type="entry name" value="ENDOLYTIC PEPTIDOGLYCAN TRANSGLYCOSYLASE RLPA"/>
    <property type="match status" value="1"/>
</dbReference>
<feature type="signal peptide" evidence="1">
    <location>
        <begin position="1"/>
        <end position="19"/>
    </location>
</feature>
<reference evidence="3 4" key="1">
    <citation type="submission" date="2020-05" db="EMBL/GenBank/DDBJ databases">
        <title>Complete closed genome sequence of Defluviicoccus vanus.</title>
        <authorList>
            <person name="Bessarab I."/>
            <person name="Arumugam K."/>
            <person name="Maszenan A.M."/>
            <person name="Seviour R.J."/>
            <person name="Williams R.B."/>
        </authorList>
    </citation>
    <scope>NUCLEOTIDE SEQUENCE [LARGE SCALE GENOMIC DNA]</scope>
    <source>
        <strain evidence="3 4">Ben 114</strain>
    </source>
</reference>
<dbReference type="Gene3D" id="2.40.40.10">
    <property type="entry name" value="RlpA-like domain"/>
    <property type="match status" value="1"/>
</dbReference>
<dbReference type="SUPFAM" id="SSF50685">
    <property type="entry name" value="Barwin-like endoglucanases"/>
    <property type="match status" value="1"/>
</dbReference>
<dbReference type="RefSeq" id="WP_223291909.1">
    <property type="nucleotide sequence ID" value="NZ_CP053923.1"/>
</dbReference>
<dbReference type="Proteomes" id="UP000516369">
    <property type="component" value="Chromosome"/>
</dbReference>
<evidence type="ECO:0000313" key="4">
    <source>
        <dbReference type="Proteomes" id="UP000516369"/>
    </source>
</evidence>
<evidence type="ECO:0000256" key="1">
    <source>
        <dbReference type="SAM" id="SignalP"/>
    </source>
</evidence>